<dbReference type="Gene3D" id="3.30.559.10">
    <property type="entry name" value="Chloramphenicol acetyltransferase-like domain"/>
    <property type="match status" value="1"/>
</dbReference>
<dbReference type="InterPro" id="IPR000089">
    <property type="entry name" value="Biotin_lipoyl"/>
</dbReference>
<evidence type="ECO:0000313" key="16">
    <source>
        <dbReference type="Proteomes" id="UP000799291"/>
    </source>
</evidence>
<keyword evidence="6" id="KW-0816">Tricarboxylic acid cycle</keyword>
<evidence type="ECO:0000256" key="4">
    <source>
        <dbReference type="ARBA" id="ARBA00007317"/>
    </source>
</evidence>
<evidence type="ECO:0000256" key="10">
    <source>
        <dbReference type="ARBA" id="ARBA00023128"/>
    </source>
</evidence>
<keyword evidence="16" id="KW-1185">Reference proteome</keyword>
<dbReference type="SUPFAM" id="SSF51230">
    <property type="entry name" value="Single hybrid motif"/>
    <property type="match status" value="1"/>
</dbReference>
<dbReference type="InterPro" id="IPR050537">
    <property type="entry name" value="2-oxoacid_dehydrogenase"/>
</dbReference>
<comment type="pathway">
    <text evidence="3">Amino-acid degradation; L-lysine degradation via saccharopine pathway; glutaryl-CoA from L-lysine: step 6/6.</text>
</comment>
<feature type="compositionally biased region" description="Basic and acidic residues" evidence="13">
    <location>
        <begin position="162"/>
        <end position="179"/>
    </location>
</feature>
<accession>A0A6G1J6R3</accession>
<evidence type="ECO:0000256" key="11">
    <source>
        <dbReference type="ARBA" id="ARBA00023315"/>
    </source>
</evidence>
<dbReference type="EC" id="2.3.1.61" evidence="5"/>
<dbReference type="EMBL" id="MU005578">
    <property type="protein sequence ID" value="KAF2685809.1"/>
    <property type="molecule type" value="Genomic_DNA"/>
</dbReference>
<dbReference type="Pfam" id="PF00198">
    <property type="entry name" value="2-oxoacid_dh"/>
    <property type="match status" value="1"/>
</dbReference>
<sequence length="474" mass="51783">MSGQQCLRRLTASAPLRSTPLLRACSRTARLSTSGAARHFSAVSRATSSGFLGQASKRPGQLSPNRVALVSQSRSYAETIVKVPQMAESITEGTLKQWSKQVGDYVEQDEEIATIETDKIDVSVNAPEAGTIKEFLVNEEETVTVGQDLVKIDAGAEPSSGSKKEAKEEPKEAAPKEQETTSQSESQQEQQKEAPAPPKEESKPAPPKQESKPAPPPQKPSPPKEQKPTETEIKSTSGNREERRVKMNRMRLRIAERLKQSQNTAASLTTFNEVDMSSIMEFRKLYKDEVLKSQGVKLGFMSAFSRACVLAMKQVPAVNASIEGPKGGDTIVYRDYVDISVAVATEKGLVTPVVRNAESMNMVEIEKSIAELGKKARDNKLTIEDMAGGTFTISNGGVFGSLMGTPIINLPQTAVLGLHAIKEKPVVVNGQIVIRPMMYLALTYDHRLLDGREAVTFLVKVKEFIEDPRKMLLA</sequence>
<dbReference type="GO" id="GO:0004149">
    <property type="term" value="F:dihydrolipoyllysine-residue succinyltransferase activity"/>
    <property type="evidence" value="ECO:0007669"/>
    <property type="project" value="UniProtKB-EC"/>
</dbReference>
<keyword evidence="7 15" id="KW-0808">Transferase</keyword>
<dbReference type="PROSITE" id="PS50968">
    <property type="entry name" value="BIOTINYL_LIPOYL"/>
    <property type="match status" value="1"/>
</dbReference>
<dbReference type="GO" id="GO:0033512">
    <property type="term" value="P:L-lysine catabolic process to acetyl-CoA via saccharopine"/>
    <property type="evidence" value="ECO:0007669"/>
    <property type="project" value="UniProtKB-UniPathway"/>
</dbReference>
<dbReference type="SUPFAM" id="SSF52777">
    <property type="entry name" value="CoA-dependent acyltransferases"/>
    <property type="match status" value="1"/>
</dbReference>
<gene>
    <name evidence="15" type="ORF">K458DRAFT_442152</name>
</gene>
<dbReference type="FunFam" id="3.30.559.10:FF:000006">
    <property type="entry name" value="Dihydrolipoyllysine-residue succinyltransferase component of 2-oxoglutarate dehydrogenase complex, mitochondrial"/>
    <property type="match status" value="1"/>
</dbReference>
<dbReference type="PROSITE" id="PS00189">
    <property type="entry name" value="LIPOYL"/>
    <property type="match status" value="1"/>
</dbReference>
<comment type="subcellular location">
    <subcellularLocation>
        <location evidence="2">Mitochondrion</location>
    </subcellularLocation>
</comment>
<evidence type="ECO:0000256" key="9">
    <source>
        <dbReference type="ARBA" id="ARBA00022946"/>
    </source>
</evidence>
<evidence type="ECO:0000256" key="2">
    <source>
        <dbReference type="ARBA" id="ARBA00004173"/>
    </source>
</evidence>
<keyword evidence="8" id="KW-0450">Lipoyl</keyword>
<keyword evidence="9" id="KW-0809">Transit peptide</keyword>
<dbReference type="InterPro" id="IPR023213">
    <property type="entry name" value="CAT-like_dom_sf"/>
</dbReference>
<reference evidence="15" key="1">
    <citation type="journal article" date="2020" name="Stud. Mycol.">
        <title>101 Dothideomycetes genomes: a test case for predicting lifestyles and emergence of pathogens.</title>
        <authorList>
            <person name="Haridas S."/>
            <person name="Albert R."/>
            <person name="Binder M."/>
            <person name="Bloem J."/>
            <person name="Labutti K."/>
            <person name="Salamov A."/>
            <person name="Andreopoulos B."/>
            <person name="Baker S."/>
            <person name="Barry K."/>
            <person name="Bills G."/>
            <person name="Bluhm B."/>
            <person name="Cannon C."/>
            <person name="Castanera R."/>
            <person name="Culley D."/>
            <person name="Daum C."/>
            <person name="Ezra D."/>
            <person name="Gonzalez J."/>
            <person name="Henrissat B."/>
            <person name="Kuo A."/>
            <person name="Liang C."/>
            <person name="Lipzen A."/>
            <person name="Lutzoni F."/>
            <person name="Magnuson J."/>
            <person name="Mondo S."/>
            <person name="Nolan M."/>
            <person name="Ohm R."/>
            <person name="Pangilinan J."/>
            <person name="Park H.-J."/>
            <person name="Ramirez L."/>
            <person name="Alfaro M."/>
            <person name="Sun H."/>
            <person name="Tritt A."/>
            <person name="Yoshinaga Y."/>
            <person name="Zwiers L.-H."/>
            <person name="Turgeon B."/>
            <person name="Goodwin S."/>
            <person name="Spatafora J."/>
            <person name="Crous P."/>
            <person name="Grigoriev I."/>
        </authorList>
    </citation>
    <scope>NUCLEOTIDE SEQUENCE</scope>
    <source>
        <strain evidence="15">CBS 122367</strain>
    </source>
</reference>
<keyword evidence="11" id="KW-0012">Acyltransferase</keyword>
<dbReference type="InterPro" id="IPR001078">
    <property type="entry name" value="2-oxoacid_DH_actylTfrase"/>
</dbReference>
<evidence type="ECO:0000256" key="6">
    <source>
        <dbReference type="ARBA" id="ARBA00022532"/>
    </source>
</evidence>
<dbReference type="CDD" id="cd06849">
    <property type="entry name" value="lipoyl_domain"/>
    <property type="match status" value="1"/>
</dbReference>
<keyword evidence="10" id="KW-0496">Mitochondrion</keyword>
<dbReference type="GO" id="GO:0006099">
    <property type="term" value="P:tricarboxylic acid cycle"/>
    <property type="evidence" value="ECO:0007669"/>
    <property type="project" value="UniProtKB-KW"/>
</dbReference>
<dbReference type="UniPathway" id="UPA00868">
    <property type="reaction ID" value="UER00840"/>
</dbReference>
<feature type="compositionally biased region" description="Low complexity" evidence="13">
    <location>
        <begin position="180"/>
        <end position="189"/>
    </location>
</feature>
<feature type="domain" description="Lipoyl-binding" evidence="14">
    <location>
        <begin position="78"/>
        <end position="153"/>
    </location>
</feature>
<evidence type="ECO:0000313" key="15">
    <source>
        <dbReference type="EMBL" id="KAF2685809.1"/>
    </source>
</evidence>
<organism evidence="15 16">
    <name type="scientific">Lentithecium fluviatile CBS 122367</name>
    <dbReference type="NCBI Taxonomy" id="1168545"/>
    <lineage>
        <taxon>Eukaryota</taxon>
        <taxon>Fungi</taxon>
        <taxon>Dikarya</taxon>
        <taxon>Ascomycota</taxon>
        <taxon>Pezizomycotina</taxon>
        <taxon>Dothideomycetes</taxon>
        <taxon>Pleosporomycetidae</taxon>
        <taxon>Pleosporales</taxon>
        <taxon>Massarineae</taxon>
        <taxon>Lentitheciaceae</taxon>
        <taxon>Lentithecium</taxon>
    </lineage>
</organism>
<dbReference type="InterPro" id="IPR003016">
    <property type="entry name" value="2-oxoA_DH_lipoyl-BS"/>
</dbReference>
<evidence type="ECO:0000256" key="3">
    <source>
        <dbReference type="ARBA" id="ARBA00005145"/>
    </source>
</evidence>
<evidence type="ECO:0000256" key="5">
    <source>
        <dbReference type="ARBA" id="ARBA00012945"/>
    </source>
</evidence>
<evidence type="ECO:0000256" key="1">
    <source>
        <dbReference type="ARBA" id="ARBA00001938"/>
    </source>
</evidence>
<comment type="similarity">
    <text evidence="4">Belongs to the 2-oxoacid dehydrogenase family.</text>
</comment>
<evidence type="ECO:0000256" key="12">
    <source>
        <dbReference type="ARBA" id="ARBA00032406"/>
    </source>
</evidence>
<dbReference type="GO" id="GO:0045252">
    <property type="term" value="C:oxoglutarate dehydrogenase complex"/>
    <property type="evidence" value="ECO:0007669"/>
    <property type="project" value="InterPro"/>
</dbReference>
<dbReference type="InterPro" id="IPR006255">
    <property type="entry name" value="SucB"/>
</dbReference>
<feature type="region of interest" description="Disordered" evidence="13">
    <location>
        <begin position="149"/>
        <end position="245"/>
    </location>
</feature>
<dbReference type="Gene3D" id="2.40.50.100">
    <property type="match status" value="1"/>
</dbReference>
<feature type="compositionally biased region" description="Basic and acidic residues" evidence="13">
    <location>
        <begin position="222"/>
        <end position="245"/>
    </location>
</feature>
<dbReference type="InterPro" id="IPR011053">
    <property type="entry name" value="Single_hybrid_motif"/>
</dbReference>
<proteinExistence type="inferred from homology"/>
<dbReference type="NCBIfam" id="NF004309">
    <property type="entry name" value="PRK05704.1"/>
    <property type="match status" value="1"/>
</dbReference>
<name>A0A6G1J6R3_9PLEO</name>
<evidence type="ECO:0000256" key="8">
    <source>
        <dbReference type="ARBA" id="ARBA00022823"/>
    </source>
</evidence>
<dbReference type="PANTHER" id="PTHR43416">
    <property type="entry name" value="DIHYDROLIPOYLLYSINE-RESIDUE SUCCINYLTRANSFERASE COMPONENT OF 2-OXOGLUTARATE DEHYDROGENASE COMPLEX, MITOCHONDRIAL-RELATED"/>
    <property type="match status" value="1"/>
</dbReference>
<dbReference type="GO" id="GO:0005739">
    <property type="term" value="C:mitochondrion"/>
    <property type="evidence" value="ECO:0007669"/>
    <property type="project" value="UniProtKB-SubCell"/>
</dbReference>
<evidence type="ECO:0000259" key="14">
    <source>
        <dbReference type="PROSITE" id="PS50968"/>
    </source>
</evidence>
<dbReference type="Proteomes" id="UP000799291">
    <property type="component" value="Unassembled WGS sequence"/>
</dbReference>
<evidence type="ECO:0000256" key="13">
    <source>
        <dbReference type="SAM" id="MobiDB-lite"/>
    </source>
</evidence>
<evidence type="ECO:0000256" key="7">
    <source>
        <dbReference type="ARBA" id="ARBA00022679"/>
    </source>
</evidence>
<dbReference type="OrthoDB" id="5391403at2759"/>
<protein>
    <recommendedName>
        <fullName evidence="5">dihydrolipoyllysine-residue succinyltransferase</fullName>
        <ecNumber evidence="5">2.3.1.61</ecNumber>
    </recommendedName>
    <alternativeName>
        <fullName evidence="12">2-oxoglutarate dehydrogenase complex component E2</fullName>
    </alternativeName>
</protein>
<dbReference type="AlphaFoldDB" id="A0A6G1J6R3"/>
<dbReference type="NCBIfam" id="TIGR01347">
    <property type="entry name" value="sucB"/>
    <property type="match status" value="1"/>
</dbReference>
<comment type="cofactor">
    <cofactor evidence="1">
        <name>(R)-lipoate</name>
        <dbReference type="ChEBI" id="CHEBI:83088"/>
    </cofactor>
</comment>
<dbReference type="Pfam" id="PF00364">
    <property type="entry name" value="Biotin_lipoyl"/>
    <property type="match status" value="1"/>
</dbReference>
<dbReference type="PANTHER" id="PTHR43416:SF5">
    <property type="entry name" value="DIHYDROLIPOYLLYSINE-RESIDUE SUCCINYLTRANSFERASE COMPONENT OF 2-OXOGLUTARATE DEHYDROGENASE COMPLEX, MITOCHONDRIAL"/>
    <property type="match status" value="1"/>
</dbReference>